<dbReference type="NCBIfam" id="NF003037">
    <property type="entry name" value="PRK03932.1"/>
    <property type="match status" value="1"/>
</dbReference>
<dbReference type="PANTHER" id="PTHR22594:SF34">
    <property type="entry name" value="ASPARAGINE--TRNA LIGASE, MITOCHONDRIAL-RELATED"/>
    <property type="match status" value="1"/>
</dbReference>
<dbReference type="NCBIfam" id="TIGR00457">
    <property type="entry name" value="asnS"/>
    <property type="match status" value="1"/>
</dbReference>
<evidence type="ECO:0000256" key="5">
    <source>
        <dbReference type="ARBA" id="ARBA00022840"/>
    </source>
</evidence>
<dbReference type="HAMAP" id="MF_00534">
    <property type="entry name" value="Asn_tRNA_synth"/>
    <property type="match status" value="1"/>
</dbReference>
<feature type="domain" description="Aminoacyl-transfer RNA synthetases class-II family profile" evidence="8">
    <location>
        <begin position="131"/>
        <end position="420"/>
    </location>
</feature>
<evidence type="ECO:0000256" key="1">
    <source>
        <dbReference type="ARBA" id="ARBA00008226"/>
    </source>
</evidence>
<dbReference type="InterPro" id="IPR002312">
    <property type="entry name" value="Asp/Asn-tRNA-synth_IIb"/>
</dbReference>
<dbReference type="InterPro" id="IPR004522">
    <property type="entry name" value="Asn-tRNA-ligase"/>
</dbReference>
<dbReference type="EMBL" id="UINC01002453">
    <property type="protein sequence ID" value="SUZ96835.1"/>
    <property type="molecule type" value="Genomic_DNA"/>
</dbReference>
<keyword evidence="6" id="KW-0648">Protein biosynthesis</keyword>
<dbReference type="CDD" id="cd00776">
    <property type="entry name" value="AsxRS_core"/>
    <property type="match status" value="1"/>
</dbReference>
<evidence type="ECO:0000256" key="4">
    <source>
        <dbReference type="ARBA" id="ARBA00022741"/>
    </source>
</evidence>
<evidence type="ECO:0000256" key="2">
    <source>
        <dbReference type="ARBA" id="ARBA00012816"/>
    </source>
</evidence>
<dbReference type="Pfam" id="PF00152">
    <property type="entry name" value="tRNA-synt_2"/>
    <property type="match status" value="1"/>
</dbReference>
<dbReference type="Pfam" id="PF01336">
    <property type="entry name" value="tRNA_anti-codon"/>
    <property type="match status" value="1"/>
</dbReference>
<dbReference type="GO" id="GO:0003676">
    <property type="term" value="F:nucleic acid binding"/>
    <property type="evidence" value="ECO:0007669"/>
    <property type="project" value="InterPro"/>
</dbReference>
<feature type="non-terminal residue" evidence="9">
    <location>
        <position position="1"/>
    </location>
</feature>
<dbReference type="NCBIfam" id="NF003483">
    <property type="entry name" value="PRK05159.1"/>
    <property type="match status" value="1"/>
</dbReference>
<dbReference type="SUPFAM" id="SSF55681">
    <property type="entry name" value="Class II aaRS and biotin synthetases"/>
    <property type="match status" value="1"/>
</dbReference>
<dbReference type="PRINTS" id="PR01042">
    <property type="entry name" value="TRNASYNTHASP"/>
</dbReference>
<evidence type="ECO:0000259" key="8">
    <source>
        <dbReference type="PROSITE" id="PS50862"/>
    </source>
</evidence>
<dbReference type="GO" id="GO:0005524">
    <property type="term" value="F:ATP binding"/>
    <property type="evidence" value="ECO:0007669"/>
    <property type="project" value="UniProtKB-KW"/>
</dbReference>
<evidence type="ECO:0000256" key="7">
    <source>
        <dbReference type="ARBA" id="ARBA00023146"/>
    </source>
</evidence>
<dbReference type="GO" id="GO:0004816">
    <property type="term" value="F:asparagine-tRNA ligase activity"/>
    <property type="evidence" value="ECO:0007669"/>
    <property type="project" value="UniProtKB-EC"/>
</dbReference>
<organism evidence="9">
    <name type="scientific">marine metagenome</name>
    <dbReference type="NCBI Taxonomy" id="408172"/>
    <lineage>
        <taxon>unclassified sequences</taxon>
        <taxon>metagenomes</taxon>
        <taxon>ecological metagenomes</taxon>
    </lineage>
</organism>
<dbReference type="CDD" id="cd04323">
    <property type="entry name" value="AsnRS_cyto_like_N"/>
    <property type="match status" value="1"/>
</dbReference>
<keyword evidence="5" id="KW-0067">ATP-binding</keyword>
<dbReference type="GO" id="GO:0006421">
    <property type="term" value="P:asparaginyl-tRNA aminoacylation"/>
    <property type="evidence" value="ECO:0007669"/>
    <property type="project" value="InterPro"/>
</dbReference>
<evidence type="ECO:0000313" key="9">
    <source>
        <dbReference type="EMBL" id="SUZ96835.1"/>
    </source>
</evidence>
<sequence length="430" mass="48920">VGKTYIADLADHVGKEVMLNGWVYNKRSSGKIWFLILRDGTGYTQGVVAQENVPNEVFDLEPALTQESSVSMAGLVKKDKRSIGGYELDVSDIKVHQIAEEYPISKKEHGTAFLMDNRHLWLRSRKQNAVLKVRAETVRAIRDYFDSNGFVNLDTPIFTANACEGTTTLFETEYFGQKAFLAQSGQLYNEANIMSFGKVYCFGPTFRAEKSKTRRHLTEFWMVEPEIAYCDLDENMDWGEGLICHIAQWALNNCQEQLEVLERDTSQLEKIKAPFPRISYTEAVDILNTKGEKFEWGGDFGGGDETVISEHFDGPVIVHRFPAAIKAFYMKRDPEDEKLALGMDILAPEGYGEVIGGGEREHDYDTLVKRINEHKLPEDAFQWYLDLRKYGTVPHSGFGLGVERTVSWICGISHLREAIPFPRMIYRLEP</sequence>
<dbReference type="InterPro" id="IPR012340">
    <property type="entry name" value="NA-bd_OB-fold"/>
</dbReference>
<dbReference type="AlphaFoldDB" id="A0A381RYB6"/>
<dbReference type="Gene3D" id="2.40.50.140">
    <property type="entry name" value="Nucleic acid-binding proteins"/>
    <property type="match status" value="1"/>
</dbReference>
<keyword evidence="7" id="KW-0030">Aminoacyl-tRNA synthetase</keyword>
<dbReference type="PANTHER" id="PTHR22594">
    <property type="entry name" value="ASPARTYL/LYSYL-TRNA SYNTHETASE"/>
    <property type="match status" value="1"/>
</dbReference>
<dbReference type="SUPFAM" id="SSF50249">
    <property type="entry name" value="Nucleic acid-binding proteins"/>
    <property type="match status" value="1"/>
</dbReference>
<dbReference type="InterPro" id="IPR045864">
    <property type="entry name" value="aa-tRNA-synth_II/BPL/LPL"/>
</dbReference>
<dbReference type="PROSITE" id="PS50862">
    <property type="entry name" value="AA_TRNA_LIGASE_II"/>
    <property type="match status" value="1"/>
</dbReference>
<dbReference type="InterPro" id="IPR004364">
    <property type="entry name" value="Aa-tRNA-synt_II"/>
</dbReference>
<comment type="similarity">
    <text evidence="1">Belongs to the class-II aminoacyl-tRNA synthetase family.</text>
</comment>
<keyword evidence="4" id="KW-0547">Nucleotide-binding</keyword>
<evidence type="ECO:0000256" key="6">
    <source>
        <dbReference type="ARBA" id="ARBA00022917"/>
    </source>
</evidence>
<name>A0A381RYB6_9ZZZZ</name>
<dbReference type="InterPro" id="IPR004365">
    <property type="entry name" value="NA-bd_OB_tRNA"/>
</dbReference>
<keyword evidence="3" id="KW-0436">Ligase</keyword>
<evidence type="ECO:0000256" key="3">
    <source>
        <dbReference type="ARBA" id="ARBA00022598"/>
    </source>
</evidence>
<dbReference type="InterPro" id="IPR006195">
    <property type="entry name" value="aa-tRNA-synth_II"/>
</dbReference>
<protein>
    <recommendedName>
        <fullName evidence="2">asparagine--tRNA ligase</fullName>
        <ecNumber evidence="2">6.1.1.22</ecNumber>
    </recommendedName>
</protein>
<reference evidence="9" key="1">
    <citation type="submission" date="2018-05" db="EMBL/GenBank/DDBJ databases">
        <authorList>
            <person name="Lanie J.A."/>
            <person name="Ng W.-L."/>
            <person name="Kazmierczak K.M."/>
            <person name="Andrzejewski T.M."/>
            <person name="Davidsen T.M."/>
            <person name="Wayne K.J."/>
            <person name="Tettelin H."/>
            <person name="Glass J.I."/>
            <person name="Rusch D."/>
            <person name="Podicherti R."/>
            <person name="Tsui H.-C.T."/>
            <person name="Winkler M.E."/>
        </authorList>
    </citation>
    <scope>NUCLEOTIDE SEQUENCE</scope>
</reference>
<gene>
    <name evidence="9" type="ORF">METZ01_LOCUS49689</name>
</gene>
<accession>A0A381RYB6</accession>
<dbReference type="EC" id="6.1.1.22" evidence="2"/>
<dbReference type="Gene3D" id="3.30.930.10">
    <property type="entry name" value="Bira Bifunctional Protein, Domain 2"/>
    <property type="match status" value="1"/>
</dbReference>
<proteinExistence type="inferred from homology"/>